<dbReference type="EMBL" id="BGPR01003841">
    <property type="protein sequence ID" value="GBM93034.1"/>
    <property type="molecule type" value="Genomic_DNA"/>
</dbReference>
<proteinExistence type="predicted"/>
<dbReference type="GO" id="GO:0007218">
    <property type="term" value="P:neuropeptide signaling pathway"/>
    <property type="evidence" value="ECO:0007669"/>
    <property type="project" value="InterPro"/>
</dbReference>
<evidence type="ECO:0008006" key="3">
    <source>
        <dbReference type="Google" id="ProtNLM"/>
    </source>
</evidence>
<evidence type="ECO:0000313" key="1">
    <source>
        <dbReference type="EMBL" id="GBM93034.1"/>
    </source>
</evidence>
<dbReference type="InterPro" id="IPR006825">
    <property type="entry name" value="Eclosion"/>
</dbReference>
<organism evidence="1 2">
    <name type="scientific">Araneus ventricosus</name>
    <name type="common">Orbweaver spider</name>
    <name type="synonym">Epeira ventricosa</name>
    <dbReference type="NCBI Taxonomy" id="182803"/>
    <lineage>
        <taxon>Eukaryota</taxon>
        <taxon>Metazoa</taxon>
        <taxon>Ecdysozoa</taxon>
        <taxon>Arthropoda</taxon>
        <taxon>Chelicerata</taxon>
        <taxon>Arachnida</taxon>
        <taxon>Araneae</taxon>
        <taxon>Araneomorphae</taxon>
        <taxon>Entelegynae</taxon>
        <taxon>Araneoidea</taxon>
        <taxon>Araneidae</taxon>
        <taxon>Araneus</taxon>
    </lineage>
</organism>
<dbReference type="GO" id="GO:0008255">
    <property type="term" value="F:ecdysis-triggering hormone activity"/>
    <property type="evidence" value="ECO:0007669"/>
    <property type="project" value="InterPro"/>
</dbReference>
<dbReference type="OrthoDB" id="6432957at2759"/>
<comment type="caution">
    <text evidence="1">The sequence shown here is derived from an EMBL/GenBank/DDBJ whole genome shotgun (WGS) entry which is preliminary data.</text>
</comment>
<reference evidence="1 2" key="1">
    <citation type="journal article" date="2019" name="Sci. Rep.">
        <title>Orb-weaving spider Araneus ventricosus genome elucidates the spidroin gene catalogue.</title>
        <authorList>
            <person name="Kono N."/>
            <person name="Nakamura H."/>
            <person name="Ohtoshi R."/>
            <person name="Moran D.A.P."/>
            <person name="Shinohara A."/>
            <person name="Yoshida Y."/>
            <person name="Fujiwara M."/>
            <person name="Mori M."/>
            <person name="Tomita M."/>
            <person name="Arakawa K."/>
        </authorList>
    </citation>
    <scope>NUCLEOTIDE SEQUENCE [LARGE SCALE GENOMIC DNA]</scope>
</reference>
<accession>A0A4Y2JSV8</accession>
<dbReference type="AlphaFoldDB" id="A0A4Y2JSV8"/>
<gene>
    <name evidence="1" type="ORF">AVEN_81081_1</name>
</gene>
<name>A0A4Y2JSV8_ARAVE</name>
<protein>
    <recommendedName>
        <fullName evidence="3">Eclosion hormone</fullName>
    </recommendedName>
</protein>
<dbReference type="Proteomes" id="UP000499080">
    <property type="component" value="Unassembled WGS sequence"/>
</dbReference>
<evidence type="ECO:0000313" key="2">
    <source>
        <dbReference type="Proteomes" id="UP000499080"/>
    </source>
</evidence>
<keyword evidence="2" id="KW-1185">Reference proteome</keyword>
<sequence>MILSWFYQSELDIFDSMKNKNNTAMNCDEDDDDEDGNDHDAEINKPLNCGQCKKMYGEYFLGQRCAEECMKTNGFLVPDCNEPSTIIRYLSKLA</sequence>
<dbReference type="GO" id="GO:0018990">
    <property type="term" value="P:ecdysis, chitin-based cuticle"/>
    <property type="evidence" value="ECO:0007669"/>
    <property type="project" value="InterPro"/>
</dbReference>
<dbReference type="Pfam" id="PF04736">
    <property type="entry name" value="Eclosion"/>
    <property type="match status" value="1"/>
</dbReference>